<dbReference type="STRING" id="398843.A3K89_17820"/>
<dbReference type="SMART" id="SM00267">
    <property type="entry name" value="GGDEF"/>
    <property type="match status" value="1"/>
</dbReference>
<evidence type="ECO:0000313" key="3">
    <source>
        <dbReference type="EMBL" id="SNT01978.1"/>
    </source>
</evidence>
<dbReference type="Gene3D" id="3.30.450.40">
    <property type="match status" value="1"/>
</dbReference>
<dbReference type="Pfam" id="PF00990">
    <property type="entry name" value="GGDEF"/>
    <property type="match status" value="1"/>
</dbReference>
<name>A0A239J901_9NOCA</name>
<dbReference type="InterPro" id="IPR029787">
    <property type="entry name" value="Nucleotide_cyclase"/>
</dbReference>
<dbReference type="InterPro" id="IPR029016">
    <property type="entry name" value="GAF-like_dom_sf"/>
</dbReference>
<evidence type="ECO:0000313" key="4">
    <source>
        <dbReference type="Proteomes" id="UP000198327"/>
    </source>
</evidence>
<reference evidence="4" key="1">
    <citation type="submission" date="2017-06" db="EMBL/GenBank/DDBJ databases">
        <authorList>
            <person name="Varghese N."/>
            <person name="Submissions S."/>
        </authorList>
    </citation>
    <scope>NUCLEOTIDE SEQUENCE [LARGE SCALE GENOMIC DNA]</scope>
    <source>
        <strain evidence="4">JCM 23211</strain>
    </source>
</reference>
<dbReference type="PROSITE" id="PS50883">
    <property type="entry name" value="EAL"/>
    <property type="match status" value="1"/>
</dbReference>
<dbReference type="SMART" id="SM00052">
    <property type="entry name" value="EAL"/>
    <property type="match status" value="1"/>
</dbReference>
<dbReference type="SMART" id="SM00065">
    <property type="entry name" value="GAF"/>
    <property type="match status" value="1"/>
</dbReference>
<dbReference type="Gene3D" id="3.30.70.270">
    <property type="match status" value="1"/>
</dbReference>
<dbReference type="SUPFAM" id="SSF141868">
    <property type="entry name" value="EAL domain-like"/>
    <property type="match status" value="1"/>
</dbReference>
<dbReference type="SUPFAM" id="SSF55781">
    <property type="entry name" value="GAF domain-like"/>
    <property type="match status" value="1"/>
</dbReference>
<dbReference type="Gene3D" id="3.20.20.450">
    <property type="entry name" value="EAL domain"/>
    <property type="match status" value="1"/>
</dbReference>
<dbReference type="PANTHER" id="PTHR44757:SF2">
    <property type="entry name" value="BIOFILM ARCHITECTURE MAINTENANCE PROTEIN MBAA"/>
    <property type="match status" value="1"/>
</dbReference>
<dbReference type="EMBL" id="FZOW01000008">
    <property type="protein sequence ID" value="SNT01978.1"/>
    <property type="molecule type" value="Genomic_DNA"/>
</dbReference>
<proteinExistence type="predicted"/>
<dbReference type="AlphaFoldDB" id="A0A239J901"/>
<dbReference type="Pfam" id="PF00563">
    <property type="entry name" value="EAL"/>
    <property type="match status" value="1"/>
</dbReference>
<organism evidence="3 4">
    <name type="scientific">Rhodococcoides kyotonense</name>
    <dbReference type="NCBI Taxonomy" id="398843"/>
    <lineage>
        <taxon>Bacteria</taxon>
        <taxon>Bacillati</taxon>
        <taxon>Actinomycetota</taxon>
        <taxon>Actinomycetes</taxon>
        <taxon>Mycobacteriales</taxon>
        <taxon>Nocardiaceae</taxon>
        <taxon>Rhodococcoides</taxon>
    </lineage>
</organism>
<dbReference type="CDD" id="cd01948">
    <property type="entry name" value="EAL"/>
    <property type="match status" value="1"/>
</dbReference>
<dbReference type="InterPro" id="IPR003018">
    <property type="entry name" value="GAF"/>
</dbReference>
<dbReference type="InterPro" id="IPR001633">
    <property type="entry name" value="EAL_dom"/>
</dbReference>
<sequence length="625" mass="67445">MKNIRSLDALVTDVASELMGVDAASVMTAYTRVLRTLVEYFGVDAGYLRHTDYANRATVMVAEWPARPDAPDPDPLGVVFFADADPVFATCEHLLHPRVFRPRPEQEEYRRRVKAASGYSVTSMAVVPLVQGRSIGWVGLIKSGDRDWSEQETNALVAIASMFTQVHARIQAEESLRMAAEHDALTGLSNRRGVTEDLERRLDAGSTGGPVAVLFLDLDRLKALNDFYGHTAGDAYLCALADTLRGVLDTDATIARWGGDEFVVVLQPSAIDGKTMSPYDVACRVLDAVGSTKVIIAGDAINRTASIGVTTAYPGVDSVHEVIANADQAALVAKRTGGNSVALFDSTIRARNALRNDVELHLHAAIQGGDLVLHYQPEVDLETGRITAVEALVRWQHPTRGLLPPADFIDIAESSDLATELGRWVLQDALRTYSEWSRDLPTLDIVLRVNVSPAQLLATEFVDIVSRALLTGGVPPTHLCLEITENAVVQDTGQTAKVLTMLRELGVSIAIDDFGTGFSSLAHLKILPVDALKIDREFVEHLDSDASDQAIVRSIASLAKAFGLDLIAEGVETVAAQAELLSVGCTRAQGFLFSRPVPEDDMRNMLATAVESTSGIGGSRDRRGS</sequence>
<feature type="domain" description="EAL" evidence="1">
    <location>
        <begin position="355"/>
        <end position="610"/>
    </location>
</feature>
<dbReference type="PROSITE" id="PS50887">
    <property type="entry name" value="GGDEF"/>
    <property type="match status" value="1"/>
</dbReference>
<dbReference type="InterPro" id="IPR000160">
    <property type="entry name" value="GGDEF_dom"/>
</dbReference>
<dbReference type="CDD" id="cd01949">
    <property type="entry name" value="GGDEF"/>
    <property type="match status" value="1"/>
</dbReference>
<feature type="domain" description="GGDEF" evidence="2">
    <location>
        <begin position="209"/>
        <end position="346"/>
    </location>
</feature>
<keyword evidence="4" id="KW-1185">Reference proteome</keyword>
<dbReference type="InterPro" id="IPR035919">
    <property type="entry name" value="EAL_sf"/>
</dbReference>
<dbReference type="InterPro" id="IPR043128">
    <property type="entry name" value="Rev_trsase/Diguanyl_cyclase"/>
</dbReference>
<dbReference type="NCBIfam" id="TIGR00254">
    <property type="entry name" value="GGDEF"/>
    <property type="match status" value="1"/>
</dbReference>
<protein>
    <submittedName>
        <fullName evidence="3">Diguanylate cyclase (GGDEF) domain-containing protein</fullName>
    </submittedName>
</protein>
<dbReference type="PANTHER" id="PTHR44757">
    <property type="entry name" value="DIGUANYLATE CYCLASE DGCP"/>
    <property type="match status" value="1"/>
</dbReference>
<dbReference type="SUPFAM" id="SSF55073">
    <property type="entry name" value="Nucleotide cyclase"/>
    <property type="match status" value="1"/>
</dbReference>
<evidence type="ECO:0000259" key="1">
    <source>
        <dbReference type="PROSITE" id="PS50883"/>
    </source>
</evidence>
<dbReference type="InterPro" id="IPR052155">
    <property type="entry name" value="Biofilm_reg_signaling"/>
</dbReference>
<accession>A0A239J901</accession>
<dbReference type="Pfam" id="PF01590">
    <property type="entry name" value="GAF"/>
    <property type="match status" value="1"/>
</dbReference>
<evidence type="ECO:0000259" key="2">
    <source>
        <dbReference type="PROSITE" id="PS50887"/>
    </source>
</evidence>
<gene>
    <name evidence="3" type="ORF">SAMN05421642_10895</name>
</gene>
<dbReference type="Proteomes" id="UP000198327">
    <property type="component" value="Unassembled WGS sequence"/>
</dbReference>